<proteinExistence type="predicted"/>
<dbReference type="Proteomes" id="UP000231246">
    <property type="component" value="Unassembled WGS sequence"/>
</dbReference>
<evidence type="ECO:0000313" key="2">
    <source>
        <dbReference type="EMBL" id="PIP62103.1"/>
    </source>
</evidence>
<reference evidence="2 3" key="1">
    <citation type="submission" date="2017-09" db="EMBL/GenBank/DDBJ databases">
        <title>Depth-based differentiation of microbial function through sediment-hosted aquifers and enrichment of novel symbionts in the deep terrestrial subsurface.</title>
        <authorList>
            <person name="Probst A.J."/>
            <person name="Ladd B."/>
            <person name="Jarett J.K."/>
            <person name="Geller-Mcgrath D.E."/>
            <person name="Sieber C.M."/>
            <person name="Emerson J.B."/>
            <person name="Anantharaman K."/>
            <person name="Thomas B.C."/>
            <person name="Malmstrom R."/>
            <person name="Stieglmeier M."/>
            <person name="Klingl A."/>
            <person name="Woyke T."/>
            <person name="Ryan C.M."/>
            <person name="Banfield J.F."/>
        </authorList>
    </citation>
    <scope>NUCLEOTIDE SEQUENCE [LARGE SCALE GENOMIC DNA]</scope>
    <source>
        <strain evidence="2">CG22_combo_CG10-13_8_21_14_all_38_20</strain>
    </source>
</reference>
<comment type="caution">
    <text evidence="2">The sequence shown here is derived from an EMBL/GenBank/DDBJ whole genome shotgun (WGS) entry which is preliminary data.</text>
</comment>
<dbReference type="AlphaFoldDB" id="A0A2H0BWN7"/>
<dbReference type="EMBL" id="PCTA01000003">
    <property type="protein sequence ID" value="PIP62103.1"/>
    <property type="molecule type" value="Genomic_DNA"/>
</dbReference>
<organism evidence="2 3">
    <name type="scientific">Candidatus Roizmanbacteria bacterium CG22_combo_CG10-13_8_21_14_all_38_20</name>
    <dbReference type="NCBI Taxonomy" id="1974862"/>
    <lineage>
        <taxon>Bacteria</taxon>
        <taxon>Candidatus Roizmaniibacteriota</taxon>
    </lineage>
</organism>
<keyword evidence="1" id="KW-1133">Transmembrane helix</keyword>
<keyword evidence="1" id="KW-0472">Membrane</keyword>
<accession>A0A2H0BWN7</accession>
<gene>
    <name evidence="2" type="ORF">COW99_00255</name>
</gene>
<keyword evidence="1" id="KW-0812">Transmembrane</keyword>
<name>A0A2H0BWN7_9BACT</name>
<feature type="transmembrane region" description="Helical" evidence="1">
    <location>
        <begin position="6"/>
        <end position="28"/>
    </location>
</feature>
<evidence type="ECO:0000313" key="3">
    <source>
        <dbReference type="Proteomes" id="UP000231246"/>
    </source>
</evidence>
<evidence type="ECO:0000256" key="1">
    <source>
        <dbReference type="SAM" id="Phobius"/>
    </source>
</evidence>
<sequence length="212" mass="23676">MKVNWWLIAALELVLLLLIFTGFGLAYLSSSNKLLIDNNMQNIIHETKKEDEYSLVKRNMSDKFTLEGVKVEISRIGYDRFLSTIIGSLGDIEEINIAEYTGIHTTQNVQGDSEQQLYVLTTNSKKSDQVIVITVTNDGVTVNDISAIIEQVDKELILHLTPTVKIENTKVPVNESLTQTPTNVPAQTPLLTPDPANFGDCIYGCVSEERFK</sequence>
<protein>
    <submittedName>
        <fullName evidence="2">Uncharacterized protein</fullName>
    </submittedName>
</protein>